<evidence type="ECO:0000313" key="2">
    <source>
        <dbReference type="RefSeq" id="XP_055860152.1"/>
    </source>
</evidence>
<dbReference type="RefSeq" id="XP_055860153.1">
    <property type="nucleotide sequence ID" value="XM_056004178.1"/>
</dbReference>
<reference evidence="2 3" key="1">
    <citation type="submission" date="2025-04" db="UniProtKB">
        <authorList>
            <consortium name="RefSeq"/>
        </authorList>
    </citation>
    <scope>IDENTIFICATION</scope>
</reference>
<dbReference type="PROSITE" id="PS50096">
    <property type="entry name" value="IQ"/>
    <property type="match status" value="2"/>
</dbReference>
<evidence type="ECO:0000313" key="1">
    <source>
        <dbReference type="Proteomes" id="UP001165740"/>
    </source>
</evidence>
<dbReference type="PANTHER" id="PTHR15673:SF2">
    <property type="entry name" value="IQ CALMODULIN-BINDING MOTIF-CONTAINING PROTEIN 1"/>
    <property type="match status" value="1"/>
</dbReference>
<gene>
    <name evidence="2 3" type="primary">LOC106055071</name>
</gene>
<accession>A0A9W2YBQ2</accession>
<dbReference type="AlphaFoldDB" id="A0A9W2YBQ2"/>
<dbReference type="Pfam" id="PF00612">
    <property type="entry name" value="IQ"/>
    <property type="match status" value="3"/>
</dbReference>
<dbReference type="GO" id="GO:0060271">
    <property type="term" value="P:cilium assembly"/>
    <property type="evidence" value="ECO:0007669"/>
    <property type="project" value="InterPro"/>
</dbReference>
<dbReference type="Proteomes" id="UP001165740">
    <property type="component" value="Chromosome 11"/>
</dbReference>
<dbReference type="GO" id="GO:0005929">
    <property type="term" value="C:cilium"/>
    <property type="evidence" value="ECO:0007669"/>
    <property type="project" value="TreeGrafter"/>
</dbReference>
<dbReference type="PANTHER" id="PTHR15673">
    <property type="entry name" value="IQ CALMODULIN-BINDING MOTIF CONTAINING PROTEIN 1"/>
    <property type="match status" value="1"/>
</dbReference>
<dbReference type="InterPro" id="IPR028765">
    <property type="entry name" value="IQCB1"/>
</dbReference>
<keyword evidence="1" id="KW-1185">Reference proteome</keyword>
<dbReference type="SUPFAM" id="SSF48371">
    <property type="entry name" value="ARM repeat"/>
    <property type="match status" value="1"/>
</dbReference>
<dbReference type="InterPro" id="IPR000048">
    <property type="entry name" value="IQ_motif_EF-hand-BS"/>
</dbReference>
<protein>
    <submittedName>
        <fullName evidence="2 3">IQ calmodulin-binding motif-containing protein 1-like</fullName>
    </submittedName>
</protein>
<evidence type="ECO:0000313" key="3">
    <source>
        <dbReference type="RefSeq" id="XP_055860153.1"/>
    </source>
</evidence>
<proteinExistence type="predicted"/>
<dbReference type="SMART" id="SM00015">
    <property type="entry name" value="IQ"/>
    <property type="match status" value="3"/>
</dbReference>
<organism evidence="1 2">
    <name type="scientific">Biomphalaria glabrata</name>
    <name type="common">Bloodfluke planorb</name>
    <name type="synonym">Freshwater snail</name>
    <dbReference type="NCBI Taxonomy" id="6526"/>
    <lineage>
        <taxon>Eukaryota</taxon>
        <taxon>Metazoa</taxon>
        <taxon>Spiralia</taxon>
        <taxon>Lophotrochozoa</taxon>
        <taxon>Mollusca</taxon>
        <taxon>Gastropoda</taxon>
        <taxon>Heterobranchia</taxon>
        <taxon>Euthyneura</taxon>
        <taxon>Panpulmonata</taxon>
        <taxon>Hygrophila</taxon>
        <taxon>Lymnaeoidea</taxon>
        <taxon>Planorbidae</taxon>
        <taxon>Biomphalaria</taxon>
    </lineage>
</organism>
<dbReference type="GO" id="GO:0005516">
    <property type="term" value="F:calmodulin binding"/>
    <property type="evidence" value="ECO:0007669"/>
    <property type="project" value="InterPro"/>
</dbReference>
<dbReference type="RefSeq" id="XP_055860152.1">
    <property type="nucleotide sequence ID" value="XM_056004177.1"/>
</dbReference>
<dbReference type="Gene3D" id="1.20.5.190">
    <property type="match status" value="1"/>
</dbReference>
<dbReference type="GeneID" id="106055071"/>
<name>A0A9W2YBQ2_BIOGL</name>
<sequence length="603" mass="70418">MTDSKLSTLSSPRAADQRIISLVKQISESKDRKVPSLLLALRPIIKEYPANTQVGIKRRQEIWQYNLLKVMILILKQDFAVIEGEWETASELATLLSHIIVGLVLDKNDKRQLETDHLPKSVESILLLARHISNILTEKSPTQRLEQSNLSVNLKQVFDALLRLCSGHINLIGEVLTSQWLLLLLVSDSPQVANFTMETMEKLLRLDPHALHTLEESTVFTLLDELIYKLTVNTDKSLAQTACRCLVKFCESSNKIVQSLGTRYIGLRPLLRRWDAKGFDRDLRHIILLLESGSVVKAKNQRQQECAKYIQAIWRGYSARKKLRRADHAFAKFQKSYRLKKAKEEQVKLQTQYQSELYHQMKMRRQQLLRTLDEKRLKALEILPASQVEKYLQKEKSVAATRIQTLWRGHRERSKLTQRQMVARQVHAAIIIQRAYRKWLEKASISDQAFPTYLKPQGLTDIRRTELTKQINEWNEQNPTKIQTQEELEAIHKRAQELLVRHYQNIRPYRKLEYQCENMMARLDTDMELIQLAPRLQDVTQKDIDMYSSRSLPVATVAKQQHNETLRRLQQPWWKVLGMEEVEVNEDENDRIKAEIFLDNLGI</sequence>
<dbReference type="OrthoDB" id="8178106at2759"/>
<dbReference type="InterPro" id="IPR016024">
    <property type="entry name" value="ARM-type_fold"/>
</dbReference>
<dbReference type="OMA" id="DDYIRLH"/>